<feature type="domain" description="Response regulatory" evidence="3">
    <location>
        <begin position="4"/>
        <end position="118"/>
    </location>
</feature>
<dbReference type="SUPFAM" id="SSF52172">
    <property type="entry name" value="CheY-like"/>
    <property type="match status" value="1"/>
</dbReference>
<dbReference type="Pfam" id="PF00072">
    <property type="entry name" value="Response_reg"/>
    <property type="match status" value="1"/>
</dbReference>
<dbReference type="Proteomes" id="UP000616779">
    <property type="component" value="Unassembled WGS sequence"/>
</dbReference>
<keyword evidence="1 2" id="KW-0597">Phosphoprotein</keyword>
<name>A0ABX1XTK2_9BACL</name>
<evidence type="ECO:0000313" key="5">
    <source>
        <dbReference type="Proteomes" id="UP000616779"/>
    </source>
</evidence>
<organism evidence="4 5">
    <name type="scientific">Paenibacillus phytorum</name>
    <dbReference type="NCBI Taxonomy" id="2654977"/>
    <lineage>
        <taxon>Bacteria</taxon>
        <taxon>Bacillati</taxon>
        <taxon>Bacillota</taxon>
        <taxon>Bacilli</taxon>
        <taxon>Bacillales</taxon>
        <taxon>Paenibacillaceae</taxon>
        <taxon>Paenibacillus</taxon>
    </lineage>
</organism>
<dbReference type="PANTHER" id="PTHR44591">
    <property type="entry name" value="STRESS RESPONSE REGULATOR PROTEIN 1"/>
    <property type="match status" value="1"/>
</dbReference>
<comment type="caution">
    <text evidence="4">The sequence shown here is derived from an EMBL/GenBank/DDBJ whole genome shotgun (WGS) entry which is preliminary data.</text>
</comment>
<dbReference type="PROSITE" id="PS50110">
    <property type="entry name" value="RESPONSE_REGULATORY"/>
    <property type="match status" value="1"/>
</dbReference>
<proteinExistence type="predicted"/>
<sequence>MKPKILVVDPVQSLRGILRKIIITMGYDVLEAANGAEAIHTYQANLPILTTMDLNMPDMTGIDVIRKIREFDPAANIMMCSALEQKTMIIEAIHAGAKEFVSKPFQEHNMKETMLKLLIV</sequence>
<feature type="modified residue" description="4-aspartylphosphate" evidence="2">
    <location>
        <position position="53"/>
    </location>
</feature>
<evidence type="ECO:0000313" key="4">
    <source>
        <dbReference type="EMBL" id="NOU71180.1"/>
    </source>
</evidence>
<dbReference type="InterPro" id="IPR001789">
    <property type="entry name" value="Sig_transdc_resp-reg_receiver"/>
</dbReference>
<gene>
    <name evidence="4" type="ORF">GC098_07020</name>
</gene>
<dbReference type="EMBL" id="WHOA01000041">
    <property type="protein sequence ID" value="NOU71180.1"/>
    <property type="molecule type" value="Genomic_DNA"/>
</dbReference>
<evidence type="ECO:0000256" key="1">
    <source>
        <dbReference type="ARBA" id="ARBA00022553"/>
    </source>
</evidence>
<dbReference type="PANTHER" id="PTHR44591:SF3">
    <property type="entry name" value="RESPONSE REGULATORY DOMAIN-CONTAINING PROTEIN"/>
    <property type="match status" value="1"/>
</dbReference>
<dbReference type="Gene3D" id="3.40.50.2300">
    <property type="match status" value="1"/>
</dbReference>
<dbReference type="InterPro" id="IPR050595">
    <property type="entry name" value="Bact_response_regulator"/>
</dbReference>
<accession>A0ABX1XTK2</accession>
<reference evidence="4 5" key="1">
    <citation type="submission" date="2019-10" db="EMBL/GenBank/DDBJ databases">
        <title>Description of Paenibacillus terrestris sp. nov.</title>
        <authorList>
            <person name="Carlier A."/>
            <person name="Qi S."/>
        </authorList>
    </citation>
    <scope>NUCLEOTIDE SEQUENCE [LARGE SCALE GENOMIC DNA]</scope>
    <source>
        <strain evidence="4 5">LMG 31458</strain>
    </source>
</reference>
<dbReference type="RefSeq" id="WP_171642348.1">
    <property type="nucleotide sequence ID" value="NZ_WHOA01000041.1"/>
</dbReference>
<evidence type="ECO:0000259" key="3">
    <source>
        <dbReference type="PROSITE" id="PS50110"/>
    </source>
</evidence>
<dbReference type="InterPro" id="IPR011006">
    <property type="entry name" value="CheY-like_superfamily"/>
</dbReference>
<protein>
    <submittedName>
        <fullName evidence="4">Response regulator</fullName>
    </submittedName>
</protein>
<dbReference type="SMART" id="SM00448">
    <property type="entry name" value="REC"/>
    <property type="match status" value="1"/>
</dbReference>
<evidence type="ECO:0000256" key="2">
    <source>
        <dbReference type="PROSITE-ProRule" id="PRU00169"/>
    </source>
</evidence>
<keyword evidence="5" id="KW-1185">Reference proteome</keyword>